<gene>
    <name evidence="3" type="ORF">N5D93_05425</name>
</gene>
<dbReference type="CDD" id="cd11579">
    <property type="entry name" value="Glyco_tran_WbsX"/>
    <property type="match status" value="1"/>
</dbReference>
<dbReference type="PANTHER" id="PTHR41244:SF1">
    <property type="entry name" value="GLYCOSYLTRANSFERASE"/>
    <property type="match status" value="1"/>
</dbReference>
<dbReference type="InterPro" id="IPR027417">
    <property type="entry name" value="P-loop_NTPase"/>
</dbReference>
<dbReference type="GO" id="GO:0008146">
    <property type="term" value="F:sulfotransferase activity"/>
    <property type="evidence" value="ECO:0007669"/>
    <property type="project" value="InterPro"/>
</dbReference>
<keyword evidence="1" id="KW-0175">Coiled coil</keyword>
<protein>
    <submittedName>
        <fullName evidence="3">Glycoside hydrolase family 99-like domain-containing protein</fullName>
    </submittedName>
</protein>
<dbReference type="InterPro" id="IPR032719">
    <property type="entry name" value="WbsX"/>
</dbReference>
<proteinExistence type="predicted"/>
<dbReference type="GO" id="GO:0016787">
    <property type="term" value="F:hydrolase activity"/>
    <property type="evidence" value="ECO:0007669"/>
    <property type="project" value="UniProtKB-KW"/>
</dbReference>
<dbReference type="Pfam" id="PF00685">
    <property type="entry name" value="Sulfotransfer_1"/>
    <property type="match status" value="1"/>
</dbReference>
<evidence type="ECO:0000256" key="1">
    <source>
        <dbReference type="SAM" id="Coils"/>
    </source>
</evidence>
<dbReference type="RefSeq" id="WP_279994258.1">
    <property type="nucleotide sequence ID" value="NZ_JAOCDZ010000003.1"/>
</dbReference>
<dbReference type="Gene3D" id="3.90.550.10">
    <property type="entry name" value="Spore Coat Polysaccharide Biosynthesis Protein SpsA, Chain A"/>
    <property type="match status" value="1"/>
</dbReference>
<feature type="coiled-coil region" evidence="1">
    <location>
        <begin position="313"/>
        <end position="354"/>
    </location>
</feature>
<dbReference type="Pfam" id="PF14307">
    <property type="entry name" value="Glyco_tran_WbsX"/>
    <property type="match status" value="1"/>
</dbReference>
<comment type="caution">
    <text evidence="3">The sequence shown here is derived from an EMBL/GenBank/DDBJ whole genome shotgun (WGS) entry which is preliminary data.</text>
</comment>
<feature type="domain" description="Sulfotransferase" evidence="2">
    <location>
        <begin position="161"/>
        <end position="219"/>
    </location>
</feature>
<evidence type="ECO:0000313" key="4">
    <source>
        <dbReference type="Proteomes" id="UP001161094"/>
    </source>
</evidence>
<dbReference type="Pfam" id="PF05045">
    <property type="entry name" value="RgpF"/>
    <property type="match status" value="1"/>
</dbReference>
<dbReference type="Gene3D" id="3.20.20.80">
    <property type="entry name" value="Glycosidases"/>
    <property type="match status" value="1"/>
</dbReference>
<dbReference type="EMBL" id="JAOCDZ010000003">
    <property type="protein sequence ID" value="MDH0735239.1"/>
    <property type="molecule type" value="Genomic_DNA"/>
</dbReference>
<keyword evidence="3" id="KW-0378">Hydrolase</keyword>
<organism evidence="3 4">
    <name type="scientific">Achromobacter spanius</name>
    <dbReference type="NCBI Taxonomy" id="217203"/>
    <lineage>
        <taxon>Bacteria</taxon>
        <taxon>Pseudomonadati</taxon>
        <taxon>Pseudomonadota</taxon>
        <taxon>Betaproteobacteria</taxon>
        <taxon>Burkholderiales</taxon>
        <taxon>Alcaligenaceae</taxon>
        <taxon>Achromobacter</taxon>
    </lineage>
</organism>
<dbReference type="InterPro" id="IPR007739">
    <property type="entry name" value="RgpF"/>
</dbReference>
<reference evidence="3" key="1">
    <citation type="submission" date="2022-09" db="EMBL/GenBank/DDBJ databases">
        <title>Intensive care unit water sources are persistently colonized with multi-drug resistant bacteria and are the site of extensive horizontal gene transfer of antibiotic resistance genes.</title>
        <authorList>
            <person name="Diorio-Toth L."/>
        </authorList>
    </citation>
    <scope>NUCLEOTIDE SEQUENCE</scope>
    <source>
        <strain evidence="3">GD03843</strain>
    </source>
</reference>
<sequence length="1508" mass="170292">MNETSHNRKLVVVLGMHRSGTSAISRGLRVVGVGLGDKLMPPLSGVNDKGFWEDLEVVDLNVEMLATLQSDWHYLSAITPDDVEHLQSKGYIERAVALLEAKLGQSKVYGFKDPRTSKLLPFWMRVFDEMGVTPQFILAIRNPLSVVESISRRDKFDPKKSYLSWIDHVLTCLKQVSHDRVLVVDYDRLIQNPDRQLNRVSRFLGMAVDENELSHYKTDFLDTNLRHTVFDLGDLQADPNCPALLQDVYTSLLSAADSNALTGGLPADERIEQWSNAFDQLQIPLRLIDTQHRELLSMHSNAGATLVKQQAVQAKLKDEIAKLESITQQLRQDLADREESLRHLESLAERQQAENVALLASMQEIYKSNSWRATSGLRFLARNASRARRAAALAPAAIRQKGGIVSAGTKALAILRKEGLHGVRLRLRVLQTEQNRSLAAQELQRASTDELLFVPLYVDPALDQASEVRVEGITVAVHLYLANVESLPAFTSRMASFQGSFDLFVSLAKPDADGLLENHIARALPLARSIVVEHGVSGDQGIIPFMVQFGERLSNYDVIGHFSLAGHEPDLCVTEEAALDLLVGPTGASSARLAYVLQLLRQDAGLIYPDGLAYPVLDNSFSPMHKRPLAARLLAKHPELSLDAFPIIRSPNGSMFWARGENLRSFFNLPVNSADVVEGSLLLEDNLGYALERLLPILASQGNGRIYRVFKQDSNDDFSEYEVQQDFSLSIVHRDIKVLSYYLPQFHPTPENDEWHGEGFTEWTKVGAAQPLFKNHHQQHIPHSDIGYYLLDSAETLRVQAEQMRKAGVHGQVFYHYWFSGKLILENPAKMLLAAPDVDMPYCFCWANENWTRRWDGNEREILLGQTYSAQDARDFIQYLIPYFRDPRYIRVDGRPMLLVYRPSSIPDSKLYIDVWAEECKKNGLPAPYVTAVLTRGATHPDDFGMDAGTERVLHDWTGGSVENIKSSLMPYRPINGSVLNYDEVADFYTEQTDVPDFTYFRCLVPQWDNTARYGSEALLLHASTPRKFQSWMENLVQYSQRTLPEDRRFIIVNAWNEWAEGAHLEPDSRYGYSYLNSVGRALSEIPYDAPLIADAASKPRVNVSIAQDLQQLLQDSPELARQFNNCLSQARQENYDLIIDDSDRDADLTLYIKRPSLFDGTTIAQMVALAKARPDSAVVPNAYDRNVPVFEVSANGSVNPMAAYSAPMVLVPRNYPYSGYKNVSMAQGAHCFAAYASAETTYGLPEVTTIIRIHPNADFDELRNALYCLAAMRNCVVTPLIAAQDLSDAQKELLSELLTDMNGILRASAVVVHYQSPSGQDDLRSKMLNESLRKVQTRYAAFLDYDDLLMPHAYEWLLRRLATTGKAIAFGRVYSTSYNSKTGGFIKRERAFEYGYTYADFLSVNHAPLHSFILDMSQIDCNNVVYHEDQKYMEDYLLTLQLFRENNADWEGLAENMYIGDYIHSVDRNHTLAFSDNYERQALLTNSEYRVAEGRIQEMRRKFLQQA</sequence>
<name>A0AA42LKL3_9BURK</name>
<dbReference type="PANTHER" id="PTHR41244">
    <property type="entry name" value="RHAMNAN SYNTHESIS F"/>
    <property type="match status" value="1"/>
</dbReference>
<dbReference type="InterPro" id="IPR029044">
    <property type="entry name" value="Nucleotide-diphossugar_trans"/>
</dbReference>
<dbReference type="SUPFAM" id="SSF52540">
    <property type="entry name" value="P-loop containing nucleoside triphosphate hydrolases"/>
    <property type="match status" value="1"/>
</dbReference>
<evidence type="ECO:0000259" key="2">
    <source>
        <dbReference type="Pfam" id="PF00685"/>
    </source>
</evidence>
<evidence type="ECO:0000313" key="3">
    <source>
        <dbReference type="EMBL" id="MDH0735239.1"/>
    </source>
</evidence>
<dbReference type="InterPro" id="IPR000863">
    <property type="entry name" value="Sulfotransferase_dom"/>
</dbReference>
<dbReference type="Gene3D" id="3.40.50.300">
    <property type="entry name" value="P-loop containing nucleotide triphosphate hydrolases"/>
    <property type="match status" value="1"/>
</dbReference>
<accession>A0AA42LKL3</accession>
<dbReference type="SUPFAM" id="SSF53448">
    <property type="entry name" value="Nucleotide-diphospho-sugar transferases"/>
    <property type="match status" value="1"/>
</dbReference>
<dbReference type="Proteomes" id="UP001161094">
    <property type="component" value="Unassembled WGS sequence"/>
</dbReference>